<comment type="caution">
    <text evidence="1">The sequence shown here is derived from an EMBL/GenBank/DDBJ whole genome shotgun (WGS) entry which is preliminary data.</text>
</comment>
<reference evidence="1" key="1">
    <citation type="journal article" date="2019" name="Sci. Rep.">
        <title>Draft genome of Tanacetum cinerariifolium, the natural source of mosquito coil.</title>
        <authorList>
            <person name="Yamashiro T."/>
            <person name="Shiraishi A."/>
            <person name="Satake H."/>
            <person name="Nakayama K."/>
        </authorList>
    </citation>
    <scope>NUCLEOTIDE SEQUENCE</scope>
</reference>
<dbReference type="AlphaFoldDB" id="A0A699WCX7"/>
<feature type="non-terminal residue" evidence="1">
    <location>
        <position position="1"/>
    </location>
</feature>
<evidence type="ECO:0000313" key="1">
    <source>
        <dbReference type="EMBL" id="GFD43568.1"/>
    </source>
</evidence>
<accession>A0A699WCX7</accession>
<sequence length="26" mass="2863">AVKEKGIVKHFGITLEEEEGKYDATA</sequence>
<organism evidence="1">
    <name type="scientific">Tanacetum cinerariifolium</name>
    <name type="common">Dalmatian daisy</name>
    <name type="synonym">Chrysanthemum cinerariifolium</name>
    <dbReference type="NCBI Taxonomy" id="118510"/>
    <lineage>
        <taxon>Eukaryota</taxon>
        <taxon>Viridiplantae</taxon>
        <taxon>Streptophyta</taxon>
        <taxon>Embryophyta</taxon>
        <taxon>Tracheophyta</taxon>
        <taxon>Spermatophyta</taxon>
        <taxon>Magnoliopsida</taxon>
        <taxon>eudicotyledons</taxon>
        <taxon>Gunneridae</taxon>
        <taxon>Pentapetalae</taxon>
        <taxon>asterids</taxon>
        <taxon>campanulids</taxon>
        <taxon>Asterales</taxon>
        <taxon>Asteraceae</taxon>
        <taxon>Asteroideae</taxon>
        <taxon>Anthemideae</taxon>
        <taxon>Anthemidinae</taxon>
        <taxon>Tanacetum</taxon>
    </lineage>
</organism>
<gene>
    <name evidence="1" type="ORF">Tci_915537</name>
</gene>
<dbReference type="EMBL" id="BKCJ011600524">
    <property type="protein sequence ID" value="GFD43568.1"/>
    <property type="molecule type" value="Genomic_DNA"/>
</dbReference>
<protein>
    <submittedName>
        <fullName evidence="1">Uncharacterized protein</fullName>
    </submittedName>
</protein>
<name>A0A699WCX7_TANCI</name>
<proteinExistence type="predicted"/>